<name>A0A154L447_9PROT</name>
<protein>
    <recommendedName>
        <fullName evidence="3">Periplasmic heavy metal sensor</fullName>
    </recommendedName>
</protein>
<dbReference type="RefSeq" id="WP_062952243.1">
    <property type="nucleotide sequence ID" value="NZ_LPVY01000014.1"/>
</dbReference>
<dbReference type="Proteomes" id="UP000076335">
    <property type="component" value="Unassembled WGS sequence"/>
</dbReference>
<evidence type="ECO:0000313" key="1">
    <source>
        <dbReference type="EMBL" id="KZB63527.1"/>
    </source>
</evidence>
<gene>
    <name evidence="1" type="ORF">AUP42_20925</name>
</gene>
<accession>A0A154L447</accession>
<dbReference type="EMBL" id="LPVY01000014">
    <property type="protein sequence ID" value="KZB63527.1"/>
    <property type="molecule type" value="Genomic_DNA"/>
</dbReference>
<evidence type="ECO:0008006" key="3">
    <source>
        <dbReference type="Google" id="ProtNLM"/>
    </source>
</evidence>
<evidence type="ECO:0000313" key="2">
    <source>
        <dbReference type="Proteomes" id="UP000076335"/>
    </source>
</evidence>
<dbReference type="OrthoDB" id="7365658at2"/>
<proteinExistence type="predicted"/>
<dbReference type="AlphaFoldDB" id="A0A154L447"/>
<organism evidence="1 2">
    <name type="scientific">Thalassospira lucentensis</name>
    <dbReference type="NCBI Taxonomy" id="168935"/>
    <lineage>
        <taxon>Bacteria</taxon>
        <taxon>Pseudomonadati</taxon>
        <taxon>Pseudomonadota</taxon>
        <taxon>Alphaproteobacteria</taxon>
        <taxon>Rhodospirillales</taxon>
        <taxon>Thalassospiraceae</taxon>
        <taxon>Thalassospira</taxon>
    </lineage>
</organism>
<reference evidence="1 2" key="1">
    <citation type="submission" date="2015-12" db="EMBL/GenBank/DDBJ databases">
        <title>Genome sequence of Thalassospira lucentensis MCCC 1A02072.</title>
        <authorList>
            <person name="Lu L."/>
            <person name="Lai Q."/>
            <person name="Shao Z."/>
            <person name="Qian P."/>
        </authorList>
    </citation>
    <scope>NUCLEOTIDE SEQUENCE [LARGE SCALE GENOMIC DNA]</scope>
    <source>
        <strain evidence="1 2">MCCC 1A02072</strain>
    </source>
</reference>
<comment type="caution">
    <text evidence="1">The sequence shown here is derived from an EMBL/GenBank/DDBJ whole genome shotgun (WGS) entry which is preliminary data.</text>
</comment>
<sequence length="168" mass="18638">MMVFDDRRKPNATRKFLWASLALNLFLIGTIAGSIAAGSTILHSFLGAPPPMPGQDNDRPPGVRMLADVREKLSPDGQAVFDAEFAPVIKDLVKRRDDLKKFRELREVLLRDDATDAEIRDVFGRMKNGIGDDIGRILNHMANVAVRLSPKDRAELALHRPGPPPPPR</sequence>